<dbReference type="AlphaFoldDB" id="A0A9X2Q3E7"/>
<dbReference type="RefSeq" id="WP_259079932.1">
    <property type="nucleotide sequence ID" value="NZ_JANUAU010000003.1"/>
</dbReference>
<organism evidence="10 11">
    <name type="scientific">Salinibacter ruber</name>
    <dbReference type="NCBI Taxonomy" id="146919"/>
    <lineage>
        <taxon>Bacteria</taxon>
        <taxon>Pseudomonadati</taxon>
        <taxon>Rhodothermota</taxon>
        <taxon>Rhodothermia</taxon>
        <taxon>Rhodothermales</taxon>
        <taxon>Salinibacteraceae</taxon>
        <taxon>Salinibacter</taxon>
    </lineage>
</organism>
<dbReference type="InterPro" id="IPR051906">
    <property type="entry name" value="TolC-like"/>
</dbReference>
<comment type="caution">
    <text evidence="10">The sequence shown here is derived from an EMBL/GenBank/DDBJ whole genome shotgun (WGS) entry which is preliminary data.</text>
</comment>
<evidence type="ECO:0000256" key="6">
    <source>
        <dbReference type="ARBA" id="ARBA00023136"/>
    </source>
</evidence>
<dbReference type="Gene3D" id="1.20.1600.10">
    <property type="entry name" value="Outer membrane efflux proteins (OEP)"/>
    <property type="match status" value="1"/>
</dbReference>
<dbReference type="PANTHER" id="PTHR30026:SF13">
    <property type="entry name" value="MEMBRANE EFFLUX PROTEIN, PUTATIVE-RELATED"/>
    <property type="match status" value="1"/>
</dbReference>
<dbReference type="GO" id="GO:0015288">
    <property type="term" value="F:porin activity"/>
    <property type="evidence" value="ECO:0007669"/>
    <property type="project" value="TreeGrafter"/>
</dbReference>
<dbReference type="InterPro" id="IPR003423">
    <property type="entry name" value="OMP_efflux"/>
</dbReference>
<dbReference type="GO" id="GO:1990281">
    <property type="term" value="C:efflux pump complex"/>
    <property type="evidence" value="ECO:0007669"/>
    <property type="project" value="TreeGrafter"/>
</dbReference>
<feature type="chain" id="PRO_5040804685" evidence="9">
    <location>
        <begin position="28"/>
        <end position="489"/>
    </location>
</feature>
<dbReference type="GO" id="GO:0009279">
    <property type="term" value="C:cell outer membrane"/>
    <property type="evidence" value="ECO:0007669"/>
    <property type="project" value="UniProtKB-SubCell"/>
</dbReference>
<evidence type="ECO:0000256" key="9">
    <source>
        <dbReference type="SAM" id="SignalP"/>
    </source>
</evidence>
<keyword evidence="3" id="KW-0813">Transport</keyword>
<dbReference type="EMBL" id="JANUAU010000003">
    <property type="protein sequence ID" value="MCS3677470.1"/>
    <property type="molecule type" value="Genomic_DNA"/>
</dbReference>
<evidence type="ECO:0000256" key="7">
    <source>
        <dbReference type="ARBA" id="ARBA00023237"/>
    </source>
</evidence>
<evidence type="ECO:0000256" key="8">
    <source>
        <dbReference type="SAM" id="Coils"/>
    </source>
</evidence>
<proteinExistence type="inferred from homology"/>
<evidence type="ECO:0000313" key="11">
    <source>
        <dbReference type="Proteomes" id="UP001155027"/>
    </source>
</evidence>
<evidence type="ECO:0000256" key="4">
    <source>
        <dbReference type="ARBA" id="ARBA00022452"/>
    </source>
</evidence>
<evidence type="ECO:0000256" key="1">
    <source>
        <dbReference type="ARBA" id="ARBA00004442"/>
    </source>
</evidence>
<keyword evidence="5" id="KW-0812">Transmembrane</keyword>
<evidence type="ECO:0000313" key="10">
    <source>
        <dbReference type="EMBL" id="MCS3677470.1"/>
    </source>
</evidence>
<dbReference type="Pfam" id="PF02321">
    <property type="entry name" value="OEP"/>
    <property type="match status" value="1"/>
</dbReference>
<evidence type="ECO:0000256" key="3">
    <source>
        <dbReference type="ARBA" id="ARBA00022448"/>
    </source>
</evidence>
<name>A0A9X2Q3E7_9BACT</name>
<comment type="subcellular location">
    <subcellularLocation>
        <location evidence="1">Cell outer membrane</location>
    </subcellularLocation>
</comment>
<evidence type="ECO:0000256" key="5">
    <source>
        <dbReference type="ARBA" id="ARBA00022692"/>
    </source>
</evidence>
<protein>
    <submittedName>
        <fullName evidence="10">Outer membrane protein TolC</fullName>
    </submittedName>
</protein>
<dbReference type="Proteomes" id="UP001155027">
    <property type="component" value="Unassembled WGS sequence"/>
</dbReference>
<dbReference type="GO" id="GO:0015562">
    <property type="term" value="F:efflux transmembrane transporter activity"/>
    <property type="evidence" value="ECO:0007669"/>
    <property type="project" value="InterPro"/>
</dbReference>
<keyword evidence="6" id="KW-0472">Membrane</keyword>
<dbReference type="PANTHER" id="PTHR30026">
    <property type="entry name" value="OUTER MEMBRANE PROTEIN TOLC"/>
    <property type="match status" value="1"/>
</dbReference>
<feature type="signal peptide" evidence="9">
    <location>
        <begin position="1"/>
        <end position="27"/>
    </location>
</feature>
<gene>
    <name evidence="10" type="ORF">GGP71_001386</name>
</gene>
<keyword evidence="4" id="KW-1134">Transmembrane beta strand</keyword>
<sequence>MTVSVFARLLGAVALAGLLSGAGPAAAQPGPPTPMDTVEVGLTETVVRALEESPEVDQRQAQKQFATARSEEARANRFLTDVSLDVASSFAPGLDIPSDNEQPDDALYLNPNVENDWSIGALRPFGRAEIAVQQPLWTWGELSGSIEAARRGVDVEAARVEQKALEVAVRAGETYYGLILTEALDRLADRTQEVIDRAKREINRLLDEGDEGVSQSDLFQTRLTEEETKRRIVEIEQNQKTARSALRRQLFLSDRMWVEPAADELQPLSFAIHPDSLDYYIGRALQNRPEVEQAEAGVEARRALVDVARSDYYPTIGVQATLSQSITLPERPNPDNAFVGDSFMGTGTRSGIGIQQNLNFGQTRARVEQAEAELDAVQYQRTAAEQLVRFEVEEAYRSLLTAKAAVESRDRSTTIAGEWLRTEQVNFDLDLGNTEDLVKAVRADLQAQAQYLRAVRRYNVAVLDLLRATGTLADRARSGTLLETRDDRG</sequence>
<accession>A0A9X2Q3E7</accession>
<comment type="similarity">
    <text evidence="2">Belongs to the outer membrane factor (OMF) (TC 1.B.17) family.</text>
</comment>
<dbReference type="SUPFAM" id="SSF56954">
    <property type="entry name" value="Outer membrane efflux proteins (OEP)"/>
    <property type="match status" value="1"/>
</dbReference>
<feature type="coiled-coil region" evidence="8">
    <location>
        <begin position="181"/>
        <end position="208"/>
    </location>
</feature>
<keyword evidence="7" id="KW-0998">Cell outer membrane</keyword>
<reference evidence="10" key="1">
    <citation type="submission" date="2022-08" db="EMBL/GenBank/DDBJ databases">
        <title>Genomic Encyclopedia of Type Strains, Phase V (KMG-V): Genome sequencing to study the core and pangenomes of soil and plant-associated prokaryotes.</title>
        <authorList>
            <person name="Whitman W."/>
        </authorList>
    </citation>
    <scope>NUCLEOTIDE SEQUENCE</scope>
    <source>
        <strain evidence="10">0</strain>
    </source>
</reference>
<keyword evidence="9" id="KW-0732">Signal</keyword>
<evidence type="ECO:0000256" key="2">
    <source>
        <dbReference type="ARBA" id="ARBA00007613"/>
    </source>
</evidence>
<keyword evidence="8" id="KW-0175">Coiled coil</keyword>